<evidence type="ECO:0000256" key="1">
    <source>
        <dbReference type="ARBA" id="ARBA00024322"/>
    </source>
</evidence>
<protein>
    <submittedName>
        <fullName evidence="6">Major carboxysome shell protein 1C</fullName>
    </submittedName>
</protein>
<gene>
    <name evidence="6" type="primary">csoS1C</name>
    <name evidence="6" type="ORF">NCTC11088_01341</name>
</gene>
<comment type="similarity">
    <text evidence="3">Belongs to the bacterial microcompartments protein family.</text>
</comment>
<dbReference type="InterPro" id="IPR050575">
    <property type="entry name" value="BMC_shell"/>
</dbReference>
<dbReference type="Gene3D" id="3.30.70.1710">
    <property type="match status" value="1"/>
</dbReference>
<sequence>MKEALGLIEVIGLTNGIVVADAMAKTANITIQDIEITKGCGYVTVKITGDVGAVNAAISSGKALAIKNDKFITSKVIPRPADVINKRFLKNTEVIDGKITNKKEEKNKKEENKKVEENKVKTNEKQIEAKFDKDKKNQ</sequence>
<dbReference type="EMBL" id="UGTH01000001">
    <property type="protein sequence ID" value="SUB75543.1"/>
    <property type="molecule type" value="Genomic_DNA"/>
</dbReference>
<evidence type="ECO:0000313" key="7">
    <source>
        <dbReference type="Proteomes" id="UP000254777"/>
    </source>
</evidence>
<dbReference type="PROSITE" id="PS51930">
    <property type="entry name" value="BMC_2"/>
    <property type="match status" value="1"/>
</dbReference>
<evidence type="ECO:0000259" key="5">
    <source>
        <dbReference type="PROSITE" id="PS51930"/>
    </source>
</evidence>
<dbReference type="PANTHER" id="PTHR33941:SF11">
    <property type="entry name" value="BACTERIAL MICROCOMPARTMENT SHELL PROTEIN PDUJ"/>
    <property type="match status" value="1"/>
</dbReference>
<dbReference type="RefSeq" id="WP_004819686.1">
    <property type="nucleotide sequence ID" value="NZ_UGTH01000001.1"/>
</dbReference>
<dbReference type="SMART" id="SM00877">
    <property type="entry name" value="BMC"/>
    <property type="match status" value="1"/>
</dbReference>
<dbReference type="PANTHER" id="PTHR33941">
    <property type="entry name" value="PROPANEDIOL UTILIZATION PROTEIN PDUA"/>
    <property type="match status" value="1"/>
</dbReference>
<dbReference type="AlphaFoldDB" id="A0A379DE36"/>
<dbReference type="SUPFAM" id="SSF143414">
    <property type="entry name" value="CcmK-like"/>
    <property type="match status" value="1"/>
</dbReference>
<evidence type="ECO:0000256" key="2">
    <source>
        <dbReference type="ARBA" id="ARBA00024446"/>
    </source>
</evidence>
<dbReference type="Proteomes" id="UP000254777">
    <property type="component" value="Unassembled WGS sequence"/>
</dbReference>
<reference evidence="6 7" key="1">
    <citation type="submission" date="2018-06" db="EMBL/GenBank/DDBJ databases">
        <authorList>
            <consortium name="Pathogen Informatics"/>
            <person name="Doyle S."/>
        </authorList>
    </citation>
    <scope>NUCLEOTIDE SEQUENCE [LARGE SCALE GENOMIC DNA]</scope>
    <source>
        <strain evidence="6 7">NCTC11088</strain>
    </source>
</reference>
<dbReference type="GO" id="GO:0031469">
    <property type="term" value="C:bacterial microcompartment"/>
    <property type="evidence" value="ECO:0007669"/>
    <property type="project" value="UniProtKB-SubCell"/>
</dbReference>
<dbReference type="InterPro" id="IPR044872">
    <property type="entry name" value="CcmK/CsoS1_BMC"/>
</dbReference>
<dbReference type="InterPro" id="IPR037233">
    <property type="entry name" value="CcmK-like_sf"/>
</dbReference>
<comment type="subcellular location">
    <subcellularLocation>
        <location evidence="1">Bacterial microcompartment</location>
    </subcellularLocation>
</comment>
<proteinExistence type="inferred from homology"/>
<evidence type="ECO:0000256" key="3">
    <source>
        <dbReference type="PROSITE-ProRule" id="PRU01278"/>
    </source>
</evidence>
<feature type="region of interest" description="Disordered" evidence="4">
    <location>
        <begin position="106"/>
        <end position="138"/>
    </location>
</feature>
<dbReference type="InterPro" id="IPR000249">
    <property type="entry name" value="BMC_dom"/>
</dbReference>
<name>A0A379DE36_9FIRM</name>
<evidence type="ECO:0000256" key="4">
    <source>
        <dbReference type="SAM" id="MobiDB-lite"/>
    </source>
</evidence>
<feature type="domain" description="BMC" evidence="5">
    <location>
        <begin position="4"/>
        <end position="89"/>
    </location>
</feature>
<evidence type="ECO:0000313" key="6">
    <source>
        <dbReference type="EMBL" id="SUB75543.1"/>
    </source>
</evidence>
<organism evidence="6 7">
    <name type="scientific">Peptoniphilus indolicus</name>
    <dbReference type="NCBI Taxonomy" id="33030"/>
    <lineage>
        <taxon>Bacteria</taxon>
        <taxon>Bacillati</taxon>
        <taxon>Bacillota</taxon>
        <taxon>Tissierellia</taxon>
        <taxon>Tissierellales</taxon>
        <taxon>Peptoniphilaceae</taxon>
        <taxon>Peptoniphilus</taxon>
    </lineage>
</organism>
<keyword evidence="2" id="KW-1283">Bacterial microcompartment</keyword>
<dbReference type="Pfam" id="PF00936">
    <property type="entry name" value="BMC"/>
    <property type="match status" value="1"/>
</dbReference>
<accession>A0A379DE36</accession>